<evidence type="ECO:0000313" key="2">
    <source>
        <dbReference type="EMBL" id="AKP67417.1"/>
    </source>
</evidence>
<name>A0A0H4QHK0_9LACO</name>
<dbReference type="Proteomes" id="UP000036106">
    <property type="component" value="Chromosome"/>
</dbReference>
<protein>
    <recommendedName>
        <fullName evidence="1">SCP domain-containing protein</fullName>
    </recommendedName>
</protein>
<dbReference type="InterPro" id="IPR014044">
    <property type="entry name" value="CAP_dom"/>
</dbReference>
<keyword evidence="3" id="KW-1185">Reference proteome</keyword>
<feature type="domain" description="SCP" evidence="1">
    <location>
        <begin position="53"/>
        <end position="180"/>
    </location>
</feature>
<dbReference type="InterPro" id="IPR035940">
    <property type="entry name" value="CAP_sf"/>
</dbReference>
<dbReference type="Pfam" id="PF00188">
    <property type="entry name" value="CAP"/>
    <property type="match status" value="1"/>
</dbReference>
<evidence type="ECO:0000259" key="1">
    <source>
        <dbReference type="Pfam" id="PF00188"/>
    </source>
</evidence>
<dbReference type="Gene3D" id="3.40.33.10">
    <property type="entry name" value="CAP"/>
    <property type="match status" value="1"/>
</dbReference>
<reference evidence="3" key="1">
    <citation type="submission" date="2015-07" db="EMBL/GenBank/DDBJ databases">
        <title>Lactobacillus ginsenosidimutans/EMML 3141/ whole genome sequencing.</title>
        <authorList>
            <person name="Kim M.K."/>
            <person name="Im W.-T."/>
            <person name="Srinivasan S."/>
            <person name="Lee J.-J."/>
        </authorList>
    </citation>
    <scope>NUCLEOTIDE SEQUENCE [LARGE SCALE GENOMIC DNA]</scope>
    <source>
        <strain evidence="3">EMML 3041</strain>
    </source>
</reference>
<evidence type="ECO:0000313" key="3">
    <source>
        <dbReference type="Proteomes" id="UP000036106"/>
    </source>
</evidence>
<dbReference type="OrthoDB" id="2325057at2"/>
<accession>A0A0H4QHK0</accession>
<gene>
    <name evidence="2" type="ORF">ABM34_07630</name>
</gene>
<dbReference type="RefSeq" id="WP_048704724.1">
    <property type="nucleotide sequence ID" value="NZ_CP012034.1"/>
</dbReference>
<dbReference type="KEGG" id="lgn:ABM34_07630"/>
<proteinExistence type="predicted"/>
<dbReference type="EMBL" id="CP012034">
    <property type="protein sequence ID" value="AKP67417.1"/>
    <property type="molecule type" value="Genomic_DNA"/>
</dbReference>
<dbReference type="SUPFAM" id="SSF55797">
    <property type="entry name" value="PR-1-like"/>
    <property type="match status" value="1"/>
</dbReference>
<dbReference type="PATRIC" id="fig|1007676.4.peg.1534"/>
<sequence length="315" mass="34424">MKLAKPLLVTALLGLGITTVVSSPVLSELSGVQTSEVKADANTDSAIGAAAFNEMNRLRTQNGLSALSWDGDLQTIANNRLNTLLSMHYLDYHAGLNPDVYPDRYNYFTRTEIIGFHGAGTSMDNMDINQKGQQIIKDYYIDNGNPTFGHRKTMLSRFEDHAAFAAAYDDQGTIFHVCVFGGTQATFDAQGGDSAWSVWTKQYNNPGIAGVSQDHYDVVDGSNTNSTGNAENLYDKGTDSQYGYHYLSLMNNGQMGTIVIKNSVAPLYTYQGTKVMNRGVAPGSGWATDRYITIDGTTYYRVSTNEFVKESDVLG</sequence>
<organism evidence="2 3">
    <name type="scientific">Companilactobacillus ginsenosidimutans</name>
    <dbReference type="NCBI Taxonomy" id="1007676"/>
    <lineage>
        <taxon>Bacteria</taxon>
        <taxon>Bacillati</taxon>
        <taxon>Bacillota</taxon>
        <taxon>Bacilli</taxon>
        <taxon>Lactobacillales</taxon>
        <taxon>Lactobacillaceae</taxon>
        <taxon>Companilactobacillus</taxon>
    </lineage>
</organism>
<dbReference type="AlphaFoldDB" id="A0A0H4QHK0"/>